<protein>
    <submittedName>
        <fullName evidence="3">NAD(P)-dependent dehydrogenase (Short-subunit alcohol dehydrogenase family)</fullName>
    </submittedName>
</protein>
<dbReference type="InterPro" id="IPR020904">
    <property type="entry name" value="Sc_DH/Rdtase_CS"/>
</dbReference>
<name>A0A543J826_9PSEU</name>
<dbReference type="RefSeq" id="WP_141975954.1">
    <property type="nucleotide sequence ID" value="NZ_VFPP01000001.1"/>
</dbReference>
<gene>
    <name evidence="3" type="ORF">FHX81_1277</name>
</gene>
<dbReference type="Proteomes" id="UP000316628">
    <property type="component" value="Unassembled WGS sequence"/>
</dbReference>
<dbReference type="SUPFAM" id="SSF51735">
    <property type="entry name" value="NAD(P)-binding Rossmann-fold domains"/>
    <property type="match status" value="1"/>
</dbReference>
<organism evidence="3 4">
    <name type="scientific">Saccharothrix saharensis</name>
    <dbReference type="NCBI Taxonomy" id="571190"/>
    <lineage>
        <taxon>Bacteria</taxon>
        <taxon>Bacillati</taxon>
        <taxon>Actinomycetota</taxon>
        <taxon>Actinomycetes</taxon>
        <taxon>Pseudonocardiales</taxon>
        <taxon>Pseudonocardiaceae</taxon>
        <taxon>Saccharothrix</taxon>
    </lineage>
</organism>
<evidence type="ECO:0000256" key="2">
    <source>
        <dbReference type="RuleBase" id="RU000363"/>
    </source>
</evidence>
<dbReference type="PANTHER" id="PTHR42760:SF40">
    <property type="entry name" value="3-OXOACYL-[ACYL-CARRIER-PROTEIN] REDUCTASE, CHLOROPLASTIC"/>
    <property type="match status" value="1"/>
</dbReference>
<comment type="similarity">
    <text evidence="1 2">Belongs to the short-chain dehydrogenases/reductases (SDR) family.</text>
</comment>
<dbReference type="GO" id="GO:0016616">
    <property type="term" value="F:oxidoreductase activity, acting on the CH-OH group of donors, NAD or NADP as acceptor"/>
    <property type="evidence" value="ECO:0007669"/>
    <property type="project" value="TreeGrafter"/>
</dbReference>
<dbReference type="PRINTS" id="PR00080">
    <property type="entry name" value="SDRFAMILY"/>
</dbReference>
<dbReference type="OrthoDB" id="3403528at2"/>
<dbReference type="PRINTS" id="PR00081">
    <property type="entry name" value="GDHRDH"/>
</dbReference>
<proteinExistence type="inferred from homology"/>
<dbReference type="InterPro" id="IPR002347">
    <property type="entry name" value="SDR_fam"/>
</dbReference>
<dbReference type="InterPro" id="IPR036291">
    <property type="entry name" value="NAD(P)-bd_dom_sf"/>
</dbReference>
<dbReference type="CDD" id="cd05233">
    <property type="entry name" value="SDR_c"/>
    <property type="match status" value="1"/>
</dbReference>
<comment type="caution">
    <text evidence="3">The sequence shown here is derived from an EMBL/GenBank/DDBJ whole genome shotgun (WGS) entry which is preliminary data.</text>
</comment>
<dbReference type="GO" id="GO:0030497">
    <property type="term" value="P:fatty acid elongation"/>
    <property type="evidence" value="ECO:0007669"/>
    <property type="project" value="TreeGrafter"/>
</dbReference>
<reference evidence="3 4" key="1">
    <citation type="submission" date="2019-06" db="EMBL/GenBank/DDBJ databases">
        <title>Sequencing the genomes of 1000 actinobacteria strains.</title>
        <authorList>
            <person name="Klenk H.-P."/>
        </authorList>
    </citation>
    <scope>NUCLEOTIDE SEQUENCE [LARGE SCALE GENOMIC DNA]</scope>
    <source>
        <strain evidence="3 4">DSM 45456</strain>
    </source>
</reference>
<dbReference type="PROSITE" id="PS00061">
    <property type="entry name" value="ADH_SHORT"/>
    <property type="match status" value="1"/>
</dbReference>
<dbReference type="EMBL" id="VFPP01000001">
    <property type="protein sequence ID" value="TQM78985.1"/>
    <property type="molecule type" value="Genomic_DNA"/>
</dbReference>
<dbReference type="AlphaFoldDB" id="A0A543J826"/>
<evidence type="ECO:0000256" key="1">
    <source>
        <dbReference type="ARBA" id="ARBA00006484"/>
    </source>
</evidence>
<dbReference type="Gene3D" id="3.40.50.720">
    <property type="entry name" value="NAD(P)-binding Rossmann-like Domain"/>
    <property type="match status" value="1"/>
</dbReference>
<evidence type="ECO:0000313" key="3">
    <source>
        <dbReference type="EMBL" id="TQM78985.1"/>
    </source>
</evidence>
<keyword evidence="4" id="KW-1185">Reference proteome</keyword>
<dbReference type="Pfam" id="PF00106">
    <property type="entry name" value="adh_short"/>
    <property type="match status" value="1"/>
</dbReference>
<dbReference type="PANTHER" id="PTHR42760">
    <property type="entry name" value="SHORT-CHAIN DEHYDROGENASES/REDUCTASES FAMILY MEMBER"/>
    <property type="match status" value="1"/>
</dbReference>
<accession>A0A543J826</accession>
<sequence>MGVLDGKAVIVTGAGRGLGEAYARHAAAEGARVVVNDVEGADQVASSIVDAGGEAVAHTGTVTDPAVATELVQRCASAFGRVDGLVNNAGITHFGDPWDDEPDVLRAVVEVNVLGTMYCGTAAAKVMRGGSIVNVVSGAMLGRPNAAAYSASKGAVASLTLSWAGALAARDVRVNAVAPLAWTPMMDLDPRAAAISSPEQTPARMAPLVTYLLSDRSAHVTSQLIRFLPDKLHVISQYAVKQPVLTRESWDVDALAAAFSSDLAAEPPSPARWQV</sequence>
<evidence type="ECO:0000313" key="4">
    <source>
        <dbReference type="Proteomes" id="UP000316628"/>
    </source>
</evidence>